<reference evidence="3" key="1">
    <citation type="submission" date="2022-03" db="EMBL/GenBank/DDBJ databases">
        <authorList>
            <person name="Lindestad O."/>
        </authorList>
    </citation>
    <scope>NUCLEOTIDE SEQUENCE</scope>
</reference>
<dbReference type="EC" id="2.7.7.49" evidence="1"/>
<dbReference type="InterPro" id="IPR003545">
    <property type="entry name" value="Telomerase_RT"/>
</dbReference>
<comment type="similarity">
    <text evidence="1">Belongs to the reverse transcriptase family. Telomerase subfamily.</text>
</comment>
<evidence type="ECO:0000256" key="1">
    <source>
        <dbReference type="RuleBase" id="RU365061"/>
    </source>
</evidence>
<dbReference type="GO" id="GO:0007004">
    <property type="term" value="P:telomere maintenance via telomerase"/>
    <property type="evidence" value="ECO:0007669"/>
    <property type="project" value="TreeGrafter"/>
</dbReference>
<comment type="catalytic activity">
    <reaction evidence="1">
        <text>DNA(n) + a 2'-deoxyribonucleoside 5'-triphosphate = DNA(n+1) + diphosphate</text>
        <dbReference type="Rhea" id="RHEA:22508"/>
        <dbReference type="Rhea" id="RHEA-COMP:17339"/>
        <dbReference type="Rhea" id="RHEA-COMP:17340"/>
        <dbReference type="ChEBI" id="CHEBI:33019"/>
        <dbReference type="ChEBI" id="CHEBI:61560"/>
        <dbReference type="ChEBI" id="CHEBI:173112"/>
        <dbReference type="EC" id="2.7.7.49"/>
    </reaction>
</comment>
<feature type="domain" description="Reverse transcriptase" evidence="2">
    <location>
        <begin position="25"/>
        <end position="273"/>
    </location>
</feature>
<dbReference type="PROSITE" id="PS50878">
    <property type="entry name" value="RT_POL"/>
    <property type="match status" value="1"/>
</dbReference>
<organism evidence="3 4">
    <name type="scientific">Pararge aegeria aegeria</name>
    <dbReference type="NCBI Taxonomy" id="348720"/>
    <lineage>
        <taxon>Eukaryota</taxon>
        <taxon>Metazoa</taxon>
        <taxon>Ecdysozoa</taxon>
        <taxon>Arthropoda</taxon>
        <taxon>Hexapoda</taxon>
        <taxon>Insecta</taxon>
        <taxon>Pterygota</taxon>
        <taxon>Neoptera</taxon>
        <taxon>Endopterygota</taxon>
        <taxon>Lepidoptera</taxon>
        <taxon>Glossata</taxon>
        <taxon>Ditrysia</taxon>
        <taxon>Papilionoidea</taxon>
        <taxon>Nymphalidae</taxon>
        <taxon>Satyrinae</taxon>
        <taxon>Satyrini</taxon>
        <taxon>Parargina</taxon>
        <taxon>Pararge</taxon>
    </lineage>
</organism>
<evidence type="ECO:0000313" key="3">
    <source>
        <dbReference type="EMBL" id="CAH2261237.1"/>
    </source>
</evidence>
<dbReference type="PANTHER" id="PTHR12066">
    <property type="entry name" value="TELOMERASE REVERSE TRANSCRIPTASE"/>
    <property type="match status" value="1"/>
</dbReference>
<dbReference type="InterPro" id="IPR043502">
    <property type="entry name" value="DNA/RNA_pol_sf"/>
</dbReference>
<dbReference type="PANTHER" id="PTHR12066:SF0">
    <property type="entry name" value="TELOMERASE REVERSE TRANSCRIPTASE"/>
    <property type="match status" value="1"/>
</dbReference>
<dbReference type="Gene3D" id="3.10.10.20">
    <property type="match status" value="1"/>
</dbReference>
<dbReference type="OrthoDB" id="289721at2759"/>
<comment type="caution">
    <text evidence="3">The sequence shown here is derived from an EMBL/GenBank/DDBJ whole genome shotgun (WGS) entry which is preliminary data.</text>
</comment>
<keyword evidence="1" id="KW-0479">Metal-binding</keyword>
<dbReference type="GO" id="GO:0070034">
    <property type="term" value="F:telomerase RNA binding"/>
    <property type="evidence" value="ECO:0007669"/>
    <property type="project" value="TreeGrafter"/>
</dbReference>
<evidence type="ECO:0000313" key="4">
    <source>
        <dbReference type="Proteomes" id="UP000838756"/>
    </source>
</evidence>
<keyword evidence="1" id="KW-0808">Transferase</keyword>
<comment type="subcellular location">
    <subcellularLocation>
        <location evidence="1">Nucleus</location>
    </subcellularLocation>
    <subcellularLocation>
        <location evidence="1">Chromosome</location>
        <location evidence="1">Telomere</location>
    </subcellularLocation>
</comment>
<sequence length="494" mass="58010">MITAKVIIKFHINCVGKKVRKRYTLQEKLKLKLLKKAIPKLVLVLKPNYGYRPIVRYKSEQLNAADKYKIKERLFFLRKLTGKPHEKIEIQFLTLFTKWVERNKPKLFFVKTDLSNAFGSINKTKLLKILYERHQELQKMETSVYMKKKHAQHYKDFVEELRKPLLIHAGSTVYEWREGLVQGYKFSPALSELYYSFMDEIYFSKLLKNHNDLQLFIRVVDDYLYVTDSLEDARLFLKALSNYRNVNYSKTVVNFAHADVSSSRDITFLGFCYNTDNLQVSSASSVFAGDMCYKIGFSAATVNLGMFLENRIGISSIQINYHIFNFYHNSEQLIWNHVFITLCLSANKFCTILSILSDDSEMPKYLSLYKRRVSVRLCNTIIEVLKKNAPIDFAFVYCINHFRYLSFKALLLCARKTSRCSILVPYVNVELAKSNCIYGKWKEHARTVSKNGLNLVEALKDVCRKSDLRQLFKNFDVLPYDFQCYDHKRFFLSL</sequence>
<dbReference type="GO" id="GO:0000781">
    <property type="term" value="C:chromosome, telomeric region"/>
    <property type="evidence" value="ECO:0007669"/>
    <property type="project" value="UniProtKB-SubCell"/>
</dbReference>
<comment type="function">
    <text evidence="1">Telomerase is a ribonucleoprotein enzyme essential for the replication of chromosome termini in most eukaryotes. It elongates telomeres. It is a reverse transcriptase that adds simple sequence repeats to chromosome ends by copying a template sequence within the RNA component of the enzyme.</text>
</comment>
<dbReference type="Pfam" id="PF00078">
    <property type="entry name" value="RVT_1"/>
    <property type="match status" value="1"/>
</dbReference>
<evidence type="ECO:0000259" key="2">
    <source>
        <dbReference type="PROSITE" id="PS50878"/>
    </source>
</evidence>
<keyword evidence="1" id="KW-0548">Nucleotidyltransferase</keyword>
<keyword evidence="1" id="KW-0695">RNA-directed DNA polymerase</keyword>
<dbReference type="AlphaFoldDB" id="A0A8S4S8D0"/>
<keyword evidence="1" id="KW-0460">Magnesium</keyword>
<proteinExistence type="inferred from homology"/>
<keyword evidence="1" id="KW-0539">Nucleus</keyword>
<dbReference type="GO" id="GO:0003720">
    <property type="term" value="F:telomerase activity"/>
    <property type="evidence" value="ECO:0007669"/>
    <property type="project" value="InterPro"/>
</dbReference>
<name>A0A8S4S8D0_9NEOP</name>
<dbReference type="GO" id="GO:0000333">
    <property type="term" value="C:telomerase catalytic core complex"/>
    <property type="evidence" value="ECO:0007669"/>
    <property type="project" value="TreeGrafter"/>
</dbReference>
<dbReference type="Gene3D" id="3.30.70.2630">
    <property type="match status" value="1"/>
</dbReference>
<dbReference type="Proteomes" id="UP000838756">
    <property type="component" value="Unassembled WGS sequence"/>
</dbReference>
<keyword evidence="1" id="KW-0158">Chromosome</keyword>
<dbReference type="CDD" id="cd01648">
    <property type="entry name" value="TERT"/>
    <property type="match status" value="1"/>
</dbReference>
<keyword evidence="1" id="KW-0779">Telomere</keyword>
<dbReference type="InterPro" id="IPR000477">
    <property type="entry name" value="RT_dom"/>
</dbReference>
<protein>
    <recommendedName>
        <fullName evidence="1">Telomerase reverse transcriptase</fullName>
        <ecNumber evidence="1">2.7.7.49</ecNumber>
    </recommendedName>
    <alternativeName>
        <fullName evidence="1">Telomerase catalytic subunit</fullName>
    </alternativeName>
</protein>
<accession>A0A8S4S8D0</accession>
<dbReference type="EMBL" id="CAKXAJ010026185">
    <property type="protein sequence ID" value="CAH2261237.1"/>
    <property type="molecule type" value="Genomic_DNA"/>
</dbReference>
<keyword evidence="4" id="KW-1185">Reference proteome</keyword>
<dbReference type="GO" id="GO:0046872">
    <property type="term" value="F:metal ion binding"/>
    <property type="evidence" value="ECO:0007669"/>
    <property type="project" value="UniProtKB-KW"/>
</dbReference>
<dbReference type="GO" id="GO:0042162">
    <property type="term" value="F:telomeric DNA binding"/>
    <property type="evidence" value="ECO:0007669"/>
    <property type="project" value="TreeGrafter"/>
</dbReference>
<dbReference type="Gene3D" id="1.10.10.2210">
    <property type="match status" value="1"/>
</dbReference>
<dbReference type="SUPFAM" id="SSF56672">
    <property type="entry name" value="DNA/RNA polymerases"/>
    <property type="match status" value="1"/>
</dbReference>
<gene>
    <name evidence="3" type="primary">jg17219</name>
    <name evidence="3" type="ORF">PAEG_LOCUS23889</name>
</gene>